<gene>
    <name evidence="1" type="ORF">VTAP4600_B1266</name>
</gene>
<evidence type="ECO:0000313" key="2">
    <source>
        <dbReference type="Proteomes" id="UP000235828"/>
    </source>
</evidence>
<dbReference type="Proteomes" id="UP000235828">
    <property type="component" value="Chromosome B"/>
</dbReference>
<evidence type="ECO:0000313" key="1">
    <source>
        <dbReference type="EMBL" id="SON52877.1"/>
    </source>
</evidence>
<dbReference type="KEGG" id="vta:B1266"/>
<keyword evidence="2" id="KW-1185">Reference proteome</keyword>
<sequence length="82" mass="9026">MNDELGIIDSLGELEAFMLMVENGGFGLQGVEGIGLAKNNSDGRPFIAVFDSKHKLLLGRWVTQEVYDNGKDLVRNGPKRPH</sequence>
<proteinExistence type="predicted"/>
<reference evidence="1 2" key="1">
    <citation type="submission" date="2017-10" db="EMBL/GenBank/DDBJ databases">
        <authorList>
            <person name="Banno H."/>
            <person name="Chua N.-H."/>
        </authorList>
    </citation>
    <scope>NUCLEOTIDE SEQUENCE [LARGE SCALE GENOMIC DNA]</scope>
    <source>
        <strain evidence="1">Vibrio tapetis CECT4600</strain>
    </source>
</reference>
<name>A0A2N8ZLU9_9VIBR</name>
<accession>A0A2N8ZLU9</accession>
<dbReference type="AlphaFoldDB" id="A0A2N8ZLU9"/>
<dbReference type="EMBL" id="LT960612">
    <property type="protein sequence ID" value="SON52877.1"/>
    <property type="molecule type" value="Genomic_DNA"/>
</dbReference>
<protein>
    <submittedName>
        <fullName evidence="1">Uncharacterized protein</fullName>
    </submittedName>
</protein>
<organism evidence="1 2">
    <name type="scientific">Vibrio tapetis subsp. tapetis</name>
    <dbReference type="NCBI Taxonomy" id="1671868"/>
    <lineage>
        <taxon>Bacteria</taxon>
        <taxon>Pseudomonadati</taxon>
        <taxon>Pseudomonadota</taxon>
        <taxon>Gammaproteobacteria</taxon>
        <taxon>Vibrionales</taxon>
        <taxon>Vibrionaceae</taxon>
        <taxon>Vibrio</taxon>
    </lineage>
</organism>
<dbReference type="RefSeq" id="WP_102525506.1">
    <property type="nucleotide sequence ID" value="NZ_LT960612.1"/>
</dbReference>
<dbReference type="OrthoDB" id="6215512at2"/>